<feature type="transmembrane region" description="Helical" evidence="1">
    <location>
        <begin position="410"/>
        <end position="426"/>
    </location>
</feature>
<feature type="transmembrane region" description="Helical" evidence="1">
    <location>
        <begin position="67"/>
        <end position="86"/>
    </location>
</feature>
<proteinExistence type="predicted"/>
<feature type="transmembrane region" description="Helical" evidence="1">
    <location>
        <begin position="125"/>
        <end position="145"/>
    </location>
</feature>
<feature type="transmembrane region" description="Helical" evidence="1">
    <location>
        <begin position="217"/>
        <end position="233"/>
    </location>
</feature>
<feature type="transmembrane region" description="Helical" evidence="1">
    <location>
        <begin position="349"/>
        <end position="374"/>
    </location>
</feature>
<evidence type="ECO:0008006" key="4">
    <source>
        <dbReference type="Google" id="ProtNLM"/>
    </source>
</evidence>
<evidence type="ECO:0000256" key="1">
    <source>
        <dbReference type="SAM" id="Phobius"/>
    </source>
</evidence>
<protein>
    <recommendedName>
        <fullName evidence="4">O-Antigen ligase</fullName>
    </recommendedName>
</protein>
<feature type="transmembrane region" description="Helical" evidence="1">
    <location>
        <begin position="271"/>
        <end position="290"/>
    </location>
</feature>
<feature type="transmembrane region" description="Helical" evidence="1">
    <location>
        <begin position="42"/>
        <end position="61"/>
    </location>
</feature>
<dbReference type="AlphaFoldDB" id="A0A1Y5RWA9"/>
<feature type="transmembrane region" description="Helical" evidence="1">
    <location>
        <begin position="12"/>
        <end position="30"/>
    </location>
</feature>
<evidence type="ECO:0000313" key="2">
    <source>
        <dbReference type="EMBL" id="SLN26904.1"/>
    </source>
</evidence>
<dbReference type="Proteomes" id="UP000193077">
    <property type="component" value="Unassembled WGS sequence"/>
</dbReference>
<sequence length="448" mass="48533">MSAEVAGADVSPFLRLAVTAALATVTLTWVPVASVGGFDLRLPYMMAMILGAVLCAFPSQFATGVSLLLRMILPWLAAYVLYLMLLQVNLAGGPTKGMVFRQVFFLACALTVAIGLVGTRADARILRQGGMLAIVGFFAFTEYLARQIGLSWISTLVHFLSTGDLGFVFYHFLREMFQMVAPEGVDVPASNKNIVAVCMFIAMVLMRAGYTGKGADRIGGIITVVTLLTLVVFNTRSVLLMSAIGIPLAAWIGLVCRGVQSPGEFYLKTALIVLSALALILVLSAGSAAMDQITARLSFEDQSTEGRFNQYSWAFSRIEQNPLVGSGLIEFQGQNVHNLFIGAWLHAGLVPFLLVVTAYLGLFLSWVLFVFRLVAAPGSWVLPVRVEWVAILPLLPLFRVWVAGDAGHPGFGEWIGFGAFFGLVLANRRARNQDKSFVLHPAYRVAPS</sequence>
<feature type="transmembrane region" description="Helical" evidence="1">
    <location>
        <begin position="152"/>
        <end position="173"/>
    </location>
</feature>
<keyword evidence="1" id="KW-1133">Transmembrane helix</keyword>
<dbReference type="RefSeq" id="WP_085794646.1">
    <property type="nucleotide sequence ID" value="NZ_FWFO01000001.1"/>
</dbReference>
<gene>
    <name evidence="2" type="ORF">TRL7639_00986</name>
</gene>
<reference evidence="2 3" key="1">
    <citation type="submission" date="2017-03" db="EMBL/GenBank/DDBJ databases">
        <authorList>
            <person name="Afonso C.L."/>
            <person name="Miller P.J."/>
            <person name="Scott M.A."/>
            <person name="Spackman E."/>
            <person name="Goraichik I."/>
            <person name="Dimitrov K.M."/>
            <person name="Suarez D.L."/>
            <person name="Swayne D.E."/>
        </authorList>
    </citation>
    <scope>NUCLEOTIDE SEQUENCE [LARGE SCALE GENOMIC DNA]</scope>
    <source>
        <strain evidence="2 3">CECT 7639</strain>
    </source>
</reference>
<keyword evidence="3" id="KW-1185">Reference proteome</keyword>
<dbReference type="OrthoDB" id="7812065at2"/>
<feature type="transmembrane region" description="Helical" evidence="1">
    <location>
        <begin position="239"/>
        <end position="259"/>
    </location>
</feature>
<feature type="transmembrane region" description="Helical" evidence="1">
    <location>
        <begin position="193"/>
        <end position="210"/>
    </location>
</feature>
<feature type="transmembrane region" description="Helical" evidence="1">
    <location>
        <begin position="98"/>
        <end position="119"/>
    </location>
</feature>
<accession>A0A1Y5RWA9</accession>
<evidence type="ECO:0000313" key="3">
    <source>
        <dbReference type="Proteomes" id="UP000193077"/>
    </source>
</evidence>
<dbReference type="EMBL" id="FWFO01000001">
    <property type="protein sequence ID" value="SLN26904.1"/>
    <property type="molecule type" value="Genomic_DNA"/>
</dbReference>
<name>A0A1Y5RWA9_9RHOB</name>
<keyword evidence="1" id="KW-0812">Transmembrane</keyword>
<organism evidence="2 3">
    <name type="scientific">Falsiruegeria litorea R37</name>
    <dbReference type="NCBI Taxonomy" id="1200284"/>
    <lineage>
        <taxon>Bacteria</taxon>
        <taxon>Pseudomonadati</taxon>
        <taxon>Pseudomonadota</taxon>
        <taxon>Alphaproteobacteria</taxon>
        <taxon>Rhodobacterales</taxon>
        <taxon>Roseobacteraceae</taxon>
        <taxon>Falsiruegeria</taxon>
    </lineage>
</organism>
<keyword evidence="1" id="KW-0472">Membrane</keyword>